<proteinExistence type="predicted"/>
<protein>
    <submittedName>
        <fullName evidence="2">Uncharacterized protein</fullName>
    </submittedName>
</protein>
<comment type="caution">
    <text evidence="2">The sequence shown here is derived from an EMBL/GenBank/DDBJ whole genome shotgun (WGS) entry which is preliminary data.</text>
</comment>
<name>A0A921P0A9_9GAMM</name>
<accession>A0A921P0A9</accession>
<gene>
    <name evidence="2" type="ORF">CR938_06700</name>
</gene>
<organism evidence="2 3">
    <name type="scientific">Pseudoxanthomonas taiwanensis</name>
    <dbReference type="NCBI Taxonomy" id="176598"/>
    <lineage>
        <taxon>Bacteria</taxon>
        <taxon>Pseudomonadati</taxon>
        <taxon>Pseudomonadota</taxon>
        <taxon>Gammaproteobacteria</taxon>
        <taxon>Lysobacterales</taxon>
        <taxon>Lysobacteraceae</taxon>
        <taxon>Pseudoxanthomonas</taxon>
    </lineage>
</organism>
<evidence type="ECO:0000313" key="2">
    <source>
        <dbReference type="EMBL" id="KAF1689207.1"/>
    </source>
</evidence>
<evidence type="ECO:0000256" key="1">
    <source>
        <dbReference type="SAM" id="Phobius"/>
    </source>
</evidence>
<sequence>MRLLRAYGTALSLLLGALLGAGLSWLGPAAGTPREAASPGLLWVAAGFLALAAGAGARATWRCIHAARRRPGPERDGHVADSCGCADGGRGGGTWCR</sequence>
<dbReference type="EMBL" id="PDWK01000025">
    <property type="protein sequence ID" value="KAF1689207.1"/>
    <property type="molecule type" value="Genomic_DNA"/>
</dbReference>
<dbReference type="Proteomes" id="UP000717981">
    <property type="component" value="Unassembled WGS sequence"/>
</dbReference>
<keyword evidence="3" id="KW-1185">Reference proteome</keyword>
<keyword evidence="1" id="KW-0472">Membrane</keyword>
<evidence type="ECO:0000313" key="3">
    <source>
        <dbReference type="Proteomes" id="UP000717981"/>
    </source>
</evidence>
<feature type="transmembrane region" description="Helical" evidence="1">
    <location>
        <begin position="41"/>
        <end position="61"/>
    </location>
</feature>
<keyword evidence="1" id="KW-0812">Transmembrane</keyword>
<keyword evidence="1" id="KW-1133">Transmembrane helix</keyword>
<dbReference type="AlphaFoldDB" id="A0A921P0A9"/>
<reference evidence="2" key="1">
    <citation type="submission" date="2017-10" db="EMBL/GenBank/DDBJ databases">
        <title>Whole genome sequencing of members of genus Pseudoxanthomonas.</title>
        <authorList>
            <person name="Kumar S."/>
            <person name="Bansal K."/>
            <person name="Kaur A."/>
            <person name="Patil P."/>
            <person name="Sharma S."/>
            <person name="Patil P.B."/>
        </authorList>
    </citation>
    <scope>NUCLEOTIDE SEQUENCE</scope>
    <source>
        <strain evidence="2">DSM 22914</strain>
    </source>
</reference>